<dbReference type="InterPro" id="IPR020449">
    <property type="entry name" value="Tscrpt_reg_AraC-type_HTH"/>
</dbReference>
<dbReference type="PRINTS" id="PR00032">
    <property type="entry name" value="HTHARAC"/>
</dbReference>
<dbReference type="KEGG" id="adin:H7849_14895"/>
<feature type="domain" description="HTH araC/xylS-type" evidence="4">
    <location>
        <begin position="1"/>
        <end position="78"/>
    </location>
</feature>
<dbReference type="InterPro" id="IPR018060">
    <property type="entry name" value="HTH_AraC"/>
</dbReference>
<dbReference type="GO" id="GO:0043565">
    <property type="term" value="F:sequence-specific DNA binding"/>
    <property type="evidence" value="ECO:0007669"/>
    <property type="project" value="InterPro"/>
</dbReference>
<dbReference type="SUPFAM" id="SSF46689">
    <property type="entry name" value="Homeodomain-like"/>
    <property type="match status" value="1"/>
</dbReference>
<dbReference type="PANTHER" id="PTHR46796">
    <property type="entry name" value="HTH-TYPE TRANSCRIPTIONAL ACTIVATOR RHAS-RELATED"/>
    <property type="match status" value="1"/>
</dbReference>
<evidence type="ECO:0000259" key="4">
    <source>
        <dbReference type="PROSITE" id="PS01124"/>
    </source>
</evidence>
<proteinExistence type="predicted"/>
<evidence type="ECO:0000256" key="3">
    <source>
        <dbReference type="ARBA" id="ARBA00023163"/>
    </source>
</evidence>
<dbReference type="InterPro" id="IPR050204">
    <property type="entry name" value="AraC_XylS_family_regulators"/>
</dbReference>
<protein>
    <submittedName>
        <fullName evidence="5">Helix-turn-helix transcriptional regulator</fullName>
    </submittedName>
</protein>
<accession>A0A7G8BD17</accession>
<keyword evidence="1" id="KW-0805">Transcription regulation</keyword>
<gene>
    <name evidence="5" type="ORF">H7849_14895</name>
</gene>
<reference evidence="5 6" key="1">
    <citation type="submission" date="2020-08" db="EMBL/GenBank/DDBJ databases">
        <title>Edaphobacter telluris sp. nov. and Acidobacterium dinghuensis sp. nov., two acidobacteria isolated from forest soil.</title>
        <authorList>
            <person name="Fu J."/>
            <person name="Qiu L."/>
        </authorList>
    </citation>
    <scope>NUCLEOTIDE SEQUENCE [LARGE SCALE GENOMIC DNA]</scope>
    <source>
        <strain evidence="5">4Y35</strain>
    </source>
</reference>
<name>A0A7G8BD17_9BACT</name>
<dbReference type="InterPro" id="IPR009057">
    <property type="entry name" value="Homeodomain-like_sf"/>
</dbReference>
<dbReference type="PROSITE" id="PS01124">
    <property type="entry name" value="HTH_ARAC_FAMILY_2"/>
    <property type="match status" value="1"/>
</dbReference>
<keyword evidence="2" id="KW-0238">DNA-binding</keyword>
<dbReference type="EMBL" id="CP060394">
    <property type="protein sequence ID" value="QNI30437.1"/>
    <property type="molecule type" value="Genomic_DNA"/>
</dbReference>
<organism evidence="5 6">
    <name type="scientific">Alloacidobacterium dinghuense</name>
    <dbReference type="NCBI Taxonomy" id="2763107"/>
    <lineage>
        <taxon>Bacteria</taxon>
        <taxon>Pseudomonadati</taxon>
        <taxon>Acidobacteriota</taxon>
        <taxon>Terriglobia</taxon>
        <taxon>Terriglobales</taxon>
        <taxon>Acidobacteriaceae</taxon>
        <taxon>Alloacidobacterium</taxon>
    </lineage>
</organism>
<evidence type="ECO:0000313" key="5">
    <source>
        <dbReference type="EMBL" id="QNI30437.1"/>
    </source>
</evidence>
<sequence>MERKRALRKFHLLRAFRNRFGLPLHAYQLQQRALRAKRLLRSFSPSRVAFECGFGDQSHFTRVFRAHTGTTPRRYADQFRPIRAGNIACTFHE</sequence>
<dbReference type="GO" id="GO:0003700">
    <property type="term" value="F:DNA-binding transcription factor activity"/>
    <property type="evidence" value="ECO:0007669"/>
    <property type="project" value="InterPro"/>
</dbReference>
<keyword evidence="6" id="KW-1185">Reference proteome</keyword>
<dbReference type="Gene3D" id="1.10.10.60">
    <property type="entry name" value="Homeodomain-like"/>
    <property type="match status" value="2"/>
</dbReference>
<keyword evidence="3" id="KW-0804">Transcription</keyword>
<evidence type="ECO:0000256" key="2">
    <source>
        <dbReference type="ARBA" id="ARBA00023125"/>
    </source>
</evidence>
<dbReference type="Proteomes" id="UP000515312">
    <property type="component" value="Chromosome"/>
</dbReference>
<dbReference type="Pfam" id="PF12833">
    <property type="entry name" value="HTH_18"/>
    <property type="match status" value="1"/>
</dbReference>
<dbReference type="AlphaFoldDB" id="A0A7G8BD17"/>
<evidence type="ECO:0000256" key="1">
    <source>
        <dbReference type="ARBA" id="ARBA00023015"/>
    </source>
</evidence>
<evidence type="ECO:0000313" key="6">
    <source>
        <dbReference type="Proteomes" id="UP000515312"/>
    </source>
</evidence>
<dbReference type="SMART" id="SM00342">
    <property type="entry name" value="HTH_ARAC"/>
    <property type="match status" value="1"/>
</dbReference>